<dbReference type="PANTHER" id="PTHR47153:SF2">
    <property type="entry name" value="LACTATE UTILIZATION PROTEIN B"/>
    <property type="match status" value="1"/>
</dbReference>
<dbReference type="InterPro" id="IPR037171">
    <property type="entry name" value="NagB/RpiA_transferase-like"/>
</dbReference>
<feature type="domain" description="LUD" evidence="5">
    <location>
        <begin position="73"/>
        <end position="296"/>
    </location>
</feature>
<evidence type="ECO:0000313" key="8">
    <source>
        <dbReference type="EMBL" id="GGL65434.1"/>
    </source>
</evidence>
<dbReference type="Pfam" id="PF02589">
    <property type="entry name" value="LUD_dom"/>
    <property type="match status" value="1"/>
</dbReference>
<feature type="domain" description="4Fe-4S ferredoxin-type" evidence="7">
    <location>
        <begin position="311"/>
        <end position="378"/>
    </location>
</feature>
<name>A0A917SAV0_9BACL</name>
<dbReference type="NCBIfam" id="TIGR00273">
    <property type="entry name" value="LutB/LldF family L-lactate oxidation iron-sulfur protein"/>
    <property type="match status" value="1"/>
</dbReference>
<sequence>MPMKVGNQPFFEAVDQAIHNSFMVNAVSSAQDGLRDRKIRATVGDETLGDWEDWRNAGEEIRAHTLNHLDFYLKQLSDNFAARGGHVFFAETAEEAREYIKKVVRQKKAKHVVKAKSMVTEEISLNEALEEEGCDVLETDLAEFILQVDQDRPSHIVVPSVHKNRQQVRDAFRKLGYTGTDEPRELAGFARKTLRSKFLNADVGITGCNFAVADTGSICLVTNEGNANMVTTLPETQITVMGMERLVPTRKELDILVTLLCRSSVGQRLTTYVTDITPGDQTDTVDSPKDYHLVVVNAGRSNALGTDFQAALHCIRCAACINVCPVYRHIGGQAYGSIYPGPIGAVLSPILGGYREYGKLPYASSLCAACTEACPVRIPLHELLIKHRQKYVEGGGEPPISEKAAMKGFGIGAGSPFIYKVGMKTAPIILKPMVHDGEITKGPGPMKPWTRGRNLPAPSRENFREWFKKHKTSKLLKAAQGKGTGESL</sequence>
<dbReference type="Pfam" id="PF11870">
    <property type="entry name" value="LutB_C"/>
    <property type="match status" value="1"/>
</dbReference>
<dbReference type="AlphaFoldDB" id="A0A917SAV0"/>
<evidence type="ECO:0000256" key="4">
    <source>
        <dbReference type="ARBA" id="ARBA00023014"/>
    </source>
</evidence>
<comment type="caution">
    <text evidence="8">The sequence shown here is derived from an EMBL/GenBank/DDBJ whole genome shotgun (WGS) entry which is preliminary data.</text>
</comment>
<evidence type="ECO:0000256" key="1">
    <source>
        <dbReference type="ARBA" id="ARBA00022485"/>
    </source>
</evidence>
<dbReference type="InterPro" id="IPR004452">
    <property type="entry name" value="LutB/LldF"/>
</dbReference>
<dbReference type="RefSeq" id="WP_188805166.1">
    <property type="nucleotide sequence ID" value="NZ_BMOK01000023.1"/>
</dbReference>
<dbReference type="InterPro" id="IPR003741">
    <property type="entry name" value="LUD_dom"/>
</dbReference>
<keyword evidence="3" id="KW-0408">Iron</keyword>
<dbReference type="GO" id="GO:0006089">
    <property type="term" value="P:lactate metabolic process"/>
    <property type="evidence" value="ECO:0007669"/>
    <property type="project" value="InterPro"/>
</dbReference>
<evidence type="ECO:0000259" key="7">
    <source>
        <dbReference type="Pfam" id="PF13183"/>
    </source>
</evidence>
<dbReference type="InterPro" id="IPR017900">
    <property type="entry name" value="4Fe4S_Fe_S_CS"/>
</dbReference>
<feature type="domain" description="Lactate utilization protein B C-terminal" evidence="6">
    <location>
        <begin position="387"/>
        <end position="471"/>
    </location>
</feature>
<evidence type="ECO:0000313" key="9">
    <source>
        <dbReference type="Proteomes" id="UP000654670"/>
    </source>
</evidence>
<organism evidence="8 9">
    <name type="scientific">Sporolactobacillus putidus</name>
    <dbReference type="NCBI Taxonomy" id="492735"/>
    <lineage>
        <taxon>Bacteria</taxon>
        <taxon>Bacillati</taxon>
        <taxon>Bacillota</taxon>
        <taxon>Bacilli</taxon>
        <taxon>Bacillales</taxon>
        <taxon>Sporolactobacillaceae</taxon>
        <taxon>Sporolactobacillus</taxon>
    </lineage>
</organism>
<dbReference type="Gene3D" id="3.40.50.10420">
    <property type="entry name" value="NagB/RpiA/CoA transferase-like"/>
    <property type="match status" value="1"/>
</dbReference>
<dbReference type="SUPFAM" id="SSF46548">
    <property type="entry name" value="alpha-helical ferredoxin"/>
    <property type="match status" value="1"/>
</dbReference>
<dbReference type="GO" id="GO:0046872">
    <property type="term" value="F:metal ion binding"/>
    <property type="evidence" value="ECO:0007669"/>
    <property type="project" value="UniProtKB-KW"/>
</dbReference>
<dbReference type="PROSITE" id="PS00198">
    <property type="entry name" value="4FE4S_FER_1"/>
    <property type="match status" value="1"/>
</dbReference>
<reference evidence="8" key="1">
    <citation type="journal article" date="2014" name="Int. J. Syst. Evol. Microbiol.">
        <title>Complete genome sequence of Corynebacterium casei LMG S-19264T (=DSM 44701T), isolated from a smear-ripened cheese.</title>
        <authorList>
            <consortium name="US DOE Joint Genome Institute (JGI-PGF)"/>
            <person name="Walter F."/>
            <person name="Albersmeier A."/>
            <person name="Kalinowski J."/>
            <person name="Ruckert C."/>
        </authorList>
    </citation>
    <scope>NUCLEOTIDE SEQUENCE</scope>
    <source>
        <strain evidence="8">JCM 15325</strain>
    </source>
</reference>
<dbReference type="InterPro" id="IPR024185">
    <property type="entry name" value="FTHF_cligase-like_sf"/>
</dbReference>
<dbReference type="SUPFAM" id="SSF100950">
    <property type="entry name" value="NagB/RpiA/CoA transferase-like"/>
    <property type="match status" value="1"/>
</dbReference>
<accession>A0A917SAV0</accession>
<evidence type="ECO:0000256" key="3">
    <source>
        <dbReference type="ARBA" id="ARBA00023004"/>
    </source>
</evidence>
<gene>
    <name evidence="8" type="primary">lutB</name>
    <name evidence="8" type="ORF">GCM10007968_31780</name>
</gene>
<dbReference type="Pfam" id="PF13183">
    <property type="entry name" value="Fer4_8"/>
    <property type="match status" value="1"/>
</dbReference>
<evidence type="ECO:0000259" key="5">
    <source>
        <dbReference type="Pfam" id="PF02589"/>
    </source>
</evidence>
<keyword evidence="2" id="KW-0479">Metal-binding</keyword>
<dbReference type="InterPro" id="IPR017896">
    <property type="entry name" value="4Fe4S_Fe-S-bd"/>
</dbReference>
<evidence type="ECO:0000256" key="2">
    <source>
        <dbReference type="ARBA" id="ARBA00022723"/>
    </source>
</evidence>
<proteinExistence type="predicted"/>
<evidence type="ECO:0000259" key="6">
    <source>
        <dbReference type="Pfam" id="PF11870"/>
    </source>
</evidence>
<protein>
    <submittedName>
        <fullName evidence="8">Lactate utilization protein B</fullName>
    </submittedName>
</protein>
<dbReference type="PANTHER" id="PTHR47153">
    <property type="entry name" value="LACTATE UTILIZATION PROTEIN B"/>
    <property type="match status" value="1"/>
</dbReference>
<reference evidence="8" key="2">
    <citation type="submission" date="2020-09" db="EMBL/GenBank/DDBJ databases">
        <authorList>
            <person name="Sun Q."/>
            <person name="Ohkuma M."/>
        </authorList>
    </citation>
    <scope>NUCLEOTIDE SEQUENCE</scope>
    <source>
        <strain evidence="8">JCM 15325</strain>
    </source>
</reference>
<keyword evidence="4" id="KW-0411">Iron-sulfur</keyword>
<keyword evidence="9" id="KW-1185">Reference proteome</keyword>
<dbReference type="GO" id="GO:0051539">
    <property type="term" value="F:4 iron, 4 sulfur cluster binding"/>
    <property type="evidence" value="ECO:0007669"/>
    <property type="project" value="UniProtKB-KW"/>
</dbReference>
<keyword evidence="1" id="KW-0004">4Fe-4S</keyword>
<dbReference type="EMBL" id="BMOK01000023">
    <property type="protein sequence ID" value="GGL65434.1"/>
    <property type="molecule type" value="Genomic_DNA"/>
</dbReference>
<dbReference type="Proteomes" id="UP000654670">
    <property type="component" value="Unassembled WGS sequence"/>
</dbReference>
<dbReference type="InterPro" id="IPR024569">
    <property type="entry name" value="LutB_C"/>
</dbReference>